<reference evidence="2 3" key="2">
    <citation type="submission" date="2018-10" db="EMBL/GenBank/DDBJ databases">
        <authorList>
            <consortium name="Pathogen Informatics"/>
        </authorList>
    </citation>
    <scope>NUCLEOTIDE SEQUENCE [LARGE SCALE GENOMIC DNA]</scope>
</reference>
<dbReference type="SUPFAM" id="SSF52833">
    <property type="entry name" value="Thioredoxin-like"/>
    <property type="match status" value="1"/>
</dbReference>
<protein>
    <submittedName>
        <fullName evidence="4">Thioredoxin domain-containing protein</fullName>
    </submittedName>
</protein>
<organism evidence="4">
    <name type="scientific">Enterobius vermicularis</name>
    <name type="common">Human pinworm</name>
    <dbReference type="NCBI Taxonomy" id="51028"/>
    <lineage>
        <taxon>Eukaryota</taxon>
        <taxon>Metazoa</taxon>
        <taxon>Ecdysozoa</taxon>
        <taxon>Nematoda</taxon>
        <taxon>Chromadorea</taxon>
        <taxon>Rhabditida</taxon>
        <taxon>Spirurina</taxon>
        <taxon>Oxyuridomorpha</taxon>
        <taxon>Oxyuroidea</taxon>
        <taxon>Oxyuridae</taxon>
        <taxon>Enterobius</taxon>
    </lineage>
</organism>
<dbReference type="AlphaFoldDB" id="A0A0N4VRQ1"/>
<feature type="domain" description="Thioredoxin" evidence="1">
    <location>
        <begin position="12"/>
        <end position="56"/>
    </location>
</feature>
<keyword evidence="3" id="KW-1185">Reference proteome</keyword>
<proteinExistence type="predicted"/>
<evidence type="ECO:0000313" key="2">
    <source>
        <dbReference type="EMBL" id="VDD98096.1"/>
    </source>
</evidence>
<dbReference type="InterPro" id="IPR013766">
    <property type="entry name" value="Thioredoxin_domain"/>
</dbReference>
<dbReference type="Gene3D" id="3.40.30.10">
    <property type="entry name" value="Glutaredoxin"/>
    <property type="match status" value="1"/>
</dbReference>
<sequence length="72" mass="8769">MWWTSMWYGVDRELAEEFQDKIVCIQVDVDKEENLANEFDITVMPTFILLKDAKQVVSNWFDICTFRCFYRF</sequence>
<reference evidence="4" key="1">
    <citation type="submission" date="2017-02" db="UniProtKB">
        <authorList>
            <consortium name="WormBaseParasite"/>
        </authorList>
    </citation>
    <scope>IDENTIFICATION</scope>
</reference>
<evidence type="ECO:0000259" key="1">
    <source>
        <dbReference type="Pfam" id="PF00085"/>
    </source>
</evidence>
<evidence type="ECO:0000313" key="4">
    <source>
        <dbReference type="WBParaSite" id="EVEC_0001372301-mRNA-1"/>
    </source>
</evidence>
<dbReference type="CDD" id="cd02947">
    <property type="entry name" value="TRX_family"/>
    <property type="match status" value="1"/>
</dbReference>
<dbReference type="OrthoDB" id="2121326at2759"/>
<dbReference type="WBParaSite" id="EVEC_0001372301-mRNA-1">
    <property type="protein sequence ID" value="EVEC_0001372301-mRNA-1"/>
    <property type="gene ID" value="EVEC_0001372301"/>
</dbReference>
<accession>A0A0N4VRQ1</accession>
<dbReference type="InterPro" id="IPR036249">
    <property type="entry name" value="Thioredoxin-like_sf"/>
</dbReference>
<dbReference type="Pfam" id="PF00085">
    <property type="entry name" value="Thioredoxin"/>
    <property type="match status" value="1"/>
</dbReference>
<gene>
    <name evidence="2" type="ORF">EVEC_LOCUS12847</name>
</gene>
<dbReference type="EMBL" id="UXUI01017733">
    <property type="protein sequence ID" value="VDD98096.1"/>
    <property type="molecule type" value="Genomic_DNA"/>
</dbReference>
<dbReference type="Proteomes" id="UP000274131">
    <property type="component" value="Unassembled WGS sequence"/>
</dbReference>
<name>A0A0N4VRQ1_ENTVE</name>
<evidence type="ECO:0000313" key="3">
    <source>
        <dbReference type="Proteomes" id="UP000274131"/>
    </source>
</evidence>